<organism evidence="1 2">
    <name type="scientific">Kitasatospora herbaricolor</name>
    <dbReference type="NCBI Taxonomy" id="68217"/>
    <lineage>
        <taxon>Bacteria</taxon>
        <taxon>Bacillati</taxon>
        <taxon>Actinomycetota</taxon>
        <taxon>Actinomycetes</taxon>
        <taxon>Kitasatosporales</taxon>
        <taxon>Streptomycetaceae</taxon>
        <taxon>Kitasatospora</taxon>
    </lineage>
</organism>
<gene>
    <name evidence="1" type="ORF">OG469_35410</name>
</gene>
<evidence type="ECO:0000313" key="2">
    <source>
        <dbReference type="Proteomes" id="UP001432014"/>
    </source>
</evidence>
<sequence>MNAMDRHTTDEPAPIMTCGECRQLTAWNPTSFCSWTCWDARPRDPESAPLAVSYFFGLQPPTLLDHPRNP</sequence>
<dbReference type="RefSeq" id="WP_329493598.1">
    <property type="nucleotide sequence ID" value="NZ_CP108460.1"/>
</dbReference>
<accession>A0ABZ1WHG3</accession>
<dbReference type="EMBL" id="CP108482">
    <property type="protein sequence ID" value="WUS60316.1"/>
    <property type="molecule type" value="Genomic_DNA"/>
</dbReference>
<reference evidence="1 2" key="1">
    <citation type="submission" date="2022-10" db="EMBL/GenBank/DDBJ databases">
        <title>The complete genomes of actinobacterial strains from the NBC collection.</title>
        <authorList>
            <person name="Joergensen T.S."/>
            <person name="Alvarez Arevalo M."/>
            <person name="Sterndorff E.B."/>
            <person name="Faurdal D."/>
            <person name="Vuksanovic O."/>
            <person name="Mourched A.-S."/>
            <person name="Charusanti P."/>
            <person name="Shaw S."/>
            <person name="Blin K."/>
            <person name="Weber T."/>
        </authorList>
    </citation>
    <scope>NUCLEOTIDE SEQUENCE [LARGE SCALE GENOMIC DNA]</scope>
    <source>
        <strain evidence="1 2">NBC_01247</strain>
    </source>
</reference>
<evidence type="ECO:0000313" key="1">
    <source>
        <dbReference type="EMBL" id="WUS60316.1"/>
    </source>
</evidence>
<keyword evidence="2" id="KW-1185">Reference proteome</keyword>
<dbReference type="Proteomes" id="UP001432014">
    <property type="component" value="Chromosome"/>
</dbReference>
<protein>
    <submittedName>
        <fullName evidence="1">Uncharacterized protein</fullName>
    </submittedName>
</protein>
<name>A0ABZ1WHG3_9ACTN</name>
<proteinExistence type="predicted"/>